<feature type="chain" id="PRO_5017282003" description="DUF11 domain-containing protein" evidence="2">
    <location>
        <begin position="22"/>
        <end position="906"/>
    </location>
</feature>
<dbReference type="PANTHER" id="PTHR39198">
    <property type="entry name" value="HYPOTHETICAL MEMBRANE PROTEIN, CONSERVED"/>
    <property type="match status" value="1"/>
</dbReference>
<dbReference type="RefSeq" id="WP_119359212.1">
    <property type="nucleotide sequence ID" value="NZ_QWKZ01000010.1"/>
</dbReference>
<dbReference type="InterPro" id="IPR001434">
    <property type="entry name" value="OmcB-like_DUF11"/>
</dbReference>
<name>A0A399EYS2_9DEIN</name>
<organism evidence="4 5">
    <name type="scientific">Meiothermus luteus</name>
    <dbReference type="NCBI Taxonomy" id="2026184"/>
    <lineage>
        <taxon>Bacteria</taxon>
        <taxon>Thermotogati</taxon>
        <taxon>Deinococcota</taxon>
        <taxon>Deinococci</taxon>
        <taxon>Thermales</taxon>
        <taxon>Thermaceae</taxon>
        <taxon>Meiothermus</taxon>
    </lineage>
</organism>
<evidence type="ECO:0000313" key="5">
    <source>
        <dbReference type="Proteomes" id="UP000265800"/>
    </source>
</evidence>
<feature type="signal peptide" evidence="2">
    <location>
        <begin position="1"/>
        <end position="21"/>
    </location>
</feature>
<dbReference type="NCBIfam" id="TIGR01451">
    <property type="entry name" value="B_ant_repeat"/>
    <property type="match status" value="1"/>
</dbReference>
<feature type="compositionally biased region" description="Low complexity" evidence="1">
    <location>
        <begin position="521"/>
        <end position="535"/>
    </location>
</feature>
<dbReference type="OrthoDB" id="28777at2"/>
<protein>
    <recommendedName>
        <fullName evidence="3">DUF11 domain-containing protein</fullName>
    </recommendedName>
</protein>
<accession>A0A399EYS2</accession>
<proteinExistence type="predicted"/>
<dbReference type="EMBL" id="QWKZ01000010">
    <property type="protein sequence ID" value="RIH88745.1"/>
    <property type="molecule type" value="Genomic_DNA"/>
</dbReference>
<feature type="region of interest" description="Disordered" evidence="1">
    <location>
        <begin position="516"/>
        <end position="535"/>
    </location>
</feature>
<evidence type="ECO:0000259" key="3">
    <source>
        <dbReference type="Pfam" id="PF01345"/>
    </source>
</evidence>
<evidence type="ECO:0000256" key="2">
    <source>
        <dbReference type="SAM" id="SignalP"/>
    </source>
</evidence>
<feature type="domain" description="DUF11" evidence="3">
    <location>
        <begin position="797"/>
        <end position="872"/>
    </location>
</feature>
<reference evidence="4 5" key="1">
    <citation type="submission" date="2018-08" db="EMBL/GenBank/DDBJ databases">
        <title>Meiothermus luteus KCTC 52599 genome sequencing project.</title>
        <authorList>
            <person name="Da Costa M.S."/>
            <person name="Albuquerque L."/>
            <person name="Raposo P."/>
            <person name="Froufe H.J.C."/>
            <person name="Barroso C.S."/>
            <person name="Egas C."/>
        </authorList>
    </citation>
    <scope>NUCLEOTIDE SEQUENCE [LARGE SCALE GENOMIC DNA]</scope>
    <source>
        <strain evidence="4 5">KCTC 52599</strain>
    </source>
</reference>
<dbReference type="Pfam" id="PF01345">
    <property type="entry name" value="DUF11"/>
    <property type="match status" value="1"/>
</dbReference>
<sequence length="906" mass="90381">MPKTLSALALALWLVLGIALAQPTPAGTSIANQASASYVDSAGQPRTTTSNQVITVVQQVYSLTITPNGTQTSPGQTRTALAGATVYFAYTVSNTGNGTDSVALSTLQDSTTDNFDPTGVTIYRDNNCNGALDAGETPVTSLSLARQGASGSSACVVVAATIPGGTPGGQYANLNLVGTSSGGPSDSDNWARATATTAAALTASKSASPSGAVSPGGTITYTIFGQNTGGSAASGVSVSGLGTGILVRDTIPNGLVVSTLPTGSAGAGTVQIVYTTDGSTWQPLASSNLPLTGNGTVAVGMFIGGSGAFFPQGASYTFSFQATVPNGAAQGTSYTNTAAVQYNNGSQNQTQATNSTTSTVGAAYNVAVGPFGFPAAGASGTYTAGGYTITRSGDTQSIASAYNGQTLFFYHTLRNTGNTPDSFTLSVSGAPTGWSCGFRHADHITPISGPVGPIAPGSDFNFDLVCAVPATYTGSTAVNLTVTATSTNDSSKTDTTQDTVAQVVSGYSVDFARLGTGGDGNPANDNPPAASANPGGAVSFPLEVVNTGVNPDSFNLSAPTLPSGWSVAFYPDANCDGAMDSPTPSPITNTGLVNPGVANKRCYIAVVQIPTGTAPGNNPISFRVDSATDADANTPGIQPVSSDVVSTAINVNLVTGFAFDPDRSGTVTSPGTITYTHNLVNTGNAQATVSIPAVTSAYGWTYQLSTDGSTWSASLSGIAVPSGGSVPVYVRVQVPGGQPIGRSESVTLTANATYPGGGAASDTATVTTTIVGGELSLTKSAVSYVGSSSTVRHPSGAEAFPGDHIVYTVVASNIGTGNLTNVRVSDPLPAYTSFVSVSAAVSGFTGAVTVLYSTNGTSWNATAPSSLPAGSSLYVGVDTDGNGTIDSNDTMPPGASLTLTLRVQVQ</sequence>
<keyword evidence="5" id="KW-1185">Reference proteome</keyword>
<dbReference type="Gene3D" id="2.60.40.740">
    <property type="match status" value="1"/>
</dbReference>
<dbReference type="InterPro" id="IPR047589">
    <property type="entry name" value="DUF11_rpt"/>
</dbReference>
<evidence type="ECO:0000256" key="1">
    <source>
        <dbReference type="SAM" id="MobiDB-lite"/>
    </source>
</evidence>
<dbReference type="Proteomes" id="UP000265800">
    <property type="component" value="Unassembled WGS sequence"/>
</dbReference>
<gene>
    <name evidence="4" type="ORF">Mlute_00533</name>
</gene>
<keyword evidence="2" id="KW-0732">Signal</keyword>
<dbReference type="AlphaFoldDB" id="A0A399EYS2"/>
<evidence type="ECO:0000313" key="4">
    <source>
        <dbReference type="EMBL" id="RIH88745.1"/>
    </source>
</evidence>
<dbReference type="PANTHER" id="PTHR39198:SF1">
    <property type="entry name" value="ALPHA-GALACTOSIDASE NEW3 DOMAIN-CONTAINING PROTEIN"/>
    <property type="match status" value="1"/>
</dbReference>
<comment type="caution">
    <text evidence="4">The sequence shown here is derived from an EMBL/GenBank/DDBJ whole genome shotgun (WGS) entry which is preliminary data.</text>
</comment>